<name>A0ABY2DG75_9ACTN</name>
<proteinExistence type="predicted"/>
<dbReference type="InterPro" id="IPR008257">
    <property type="entry name" value="Pept_M19"/>
</dbReference>
<dbReference type="EMBL" id="SMKE01000436">
    <property type="protein sequence ID" value="TDB92950.1"/>
    <property type="molecule type" value="Genomic_DNA"/>
</dbReference>
<keyword evidence="2" id="KW-1185">Reference proteome</keyword>
<accession>A0ABY2DG75</accession>
<evidence type="ECO:0008006" key="3">
    <source>
        <dbReference type="Google" id="ProtNLM"/>
    </source>
</evidence>
<comment type="caution">
    <text evidence="1">The sequence shown here is derived from an EMBL/GenBank/DDBJ whole genome shotgun (WGS) entry which is preliminary data.</text>
</comment>
<dbReference type="Pfam" id="PF01244">
    <property type="entry name" value="Peptidase_M19"/>
    <property type="match status" value="1"/>
</dbReference>
<dbReference type="Gene3D" id="3.20.20.140">
    <property type="entry name" value="Metal-dependent hydrolases"/>
    <property type="match status" value="1"/>
</dbReference>
<protein>
    <recommendedName>
        <fullName evidence="3">Membrane dipeptidase</fullName>
    </recommendedName>
</protein>
<dbReference type="Proteomes" id="UP000295626">
    <property type="component" value="Unassembled WGS sequence"/>
</dbReference>
<dbReference type="PROSITE" id="PS51365">
    <property type="entry name" value="RENAL_DIPEPTIDASE_2"/>
    <property type="match status" value="1"/>
</dbReference>
<sequence length="362" mass="39508">MFRSRDPGDDVNTAAAEATTLSATELHAAATVVDGSTVIELSDAHLDRIRRGGVTAVNHTVTKPYVDTATALRQVNRCRRWIDEHPDDVLLALTVADIERAKAEGKEAVILGPQDTEMIGVDLDLLGTFYDLGIRVLQLTYQRQNLLGAGCGEEVDPGLTHRGRAFVGAMNELGILVDVSHCGERTGLDAMEVSETPVVVTHSFCDVLSPHIRAKSDAFLRRLGEQGGVMGITTLSGFLYYPDAPSRRPDLTRFVEHVKQVVEVTGGVEHVAIATDYDETWTEPMRIAQLQSIARSTSKEQQNLLGDFGWNERRAIGMDDASDFPNFTEALLAGGFTPDEVTKVLGGNWLRVLGEAWKPGDR</sequence>
<reference evidence="1 2" key="1">
    <citation type="submission" date="2019-02" db="EMBL/GenBank/DDBJ databases">
        <title>Draft genome sequences of novel Actinobacteria.</title>
        <authorList>
            <person name="Sahin N."/>
            <person name="Ay H."/>
            <person name="Saygin H."/>
        </authorList>
    </citation>
    <scope>NUCLEOTIDE SEQUENCE [LARGE SCALE GENOMIC DNA]</scope>
    <source>
        <strain evidence="1 2">JCM 30529</strain>
    </source>
</reference>
<dbReference type="PANTHER" id="PTHR10443:SF12">
    <property type="entry name" value="DIPEPTIDASE"/>
    <property type="match status" value="1"/>
</dbReference>
<dbReference type="PANTHER" id="PTHR10443">
    <property type="entry name" value="MICROSOMAL DIPEPTIDASE"/>
    <property type="match status" value="1"/>
</dbReference>
<evidence type="ECO:0000313" key="1">
    <source>
        <dbReference type="EMBL" id="TDB92950.1"/>
    </source>
</evidence>
<gene>
    <name evidence="1" type="ORF">E1091_12385</name>
</gene>
<dbReference type="InterPro" id="IPR032466">
    <property type="entry name" value="Metal_Hydrolase"/>
</dbReference>
<organism evidence="1 2">
    <name type="scientific">Micromonospora fluostatini</name>
    <dbReference type="NCBI Taxonomy" id="1629071"/>
    <lineage>
        <taxon>Bacteria</taxon>
        <taxon>Bacillati</taxon>
        <taxon>Actinomycetota</taxon>
        <taxon>Actinomycetes</taxon>
        <taxon>Micromonosporales</taxon>
        <taxon>Micromonosporaceae</taxon>
        <taxon>Micromonospora</taxon>
    </lineage>
</organism>
<dbReference type="SUPFAM" id="SSF51556">
    <property type="entry name" value="Metallo-dependent hydrolases"/>
    <property type="match status" value="1"/>
</dbReference>
<evidence type="ECO:0000313" key="2">
    <source>
        <dbReference type="Proteomes" id="UP000295626"/>
    </source>
</evidence>